<dbReference type="Gene3D" id="2.70.98.50">
    <property type="entry name" value="putative glycoside hydrolase family protein from bacillus halodurans"/>
    <property type="match status" value="1"/>
</dbReference>
<dbReference type="AlphaFoldDB" id="A0A438FNB1"/>
<comment type="caution">
    <text evidence="2">The sequence shown here is derived from an EMBL/GenBank/DDBJ whole genome shotgun (WGS) entry which is preliminary data.</text>
</comment>
<proteinExistence type="predicted"/>
<evidence type="ECO:0000313" key="2">
    <source>
        <dbReference type="EMBL" id="RVW61438.1"/>
    </source>
</evidence>
<name>A0A438FNB1_VITVI</name>
<accession>A0A438FNB1</accession>
<evidence type="ECO:0000313" key="3">
    <source>
        <dbReference type="Proteomes" id="UP000288805"/>
    </source>
</evidence>
<reference evidence="2 3" key="1">
    <citation type="journal article" date="2018" name="PLoS Genet.">
        <title>Population sequencing reveals clonal diversity and ancestral inbreeding in the grapevine cultivar Chardonnay.</title>
        <authorList>
            <person name="Roach M.J."/>
            <person name="Johnson D.L."/>
            <person name="Bohlmann J."/>
            <person name="van Vuuren H.J."/>
            <person name="Jones S.J."/>
            <person name="Pretorius I.S."/>
            <person name="Schmidt S.A."/>
            <person name="Borneman A.R."/>
        </authorList>
    </citation>
    <scope>NUCLEOTIDE SEQUENCE [LARGE SCALE GENOMIC DNA]</scope>
    <source>
        <strain evidence="3">cv. Chardonnay</strain>
        <tissue evidence="2">Leaf</tissue>
    </source>
</reference>
<sequence>MEDGEWVLVRPPTEIECWSPGWGGGEDEGGSSDPLKVRFFGPAKHWTDALPIVMAASGLWSGAASHRRRFSLMTKCDEGTLWTGTPGNYTNPDAPKALSEVRKLVDNGDYVAATEAAVKLSGNPSDV</sequence>
<organism evidence="2 3">
    <name type="scientific">Vitis vinifera</name>
    <name type="common">Grape</name>
    <dbReference type="NCBI Taxonomy" id="29760"/>
    <lineage>
        <taxon>Eukaryota</taxon>
        <taxon>Viridiplantae</taxon>
        <taxon>Streptophyta</taxon>
        <taxon>Embryophyta</taxon>
        <taxon>Tracheophyta</taxon>
        <taxon>Spermatophyta</taxon>
        <taxon>Magnoliopsida</taxon>
        <taxon>eudicotyledons</taxon>
        <taxon>Gunneridae</taxon>
        <taxon>Pentapetalae</taxon>
        <taxon>rosids</taxon>
        <taxon>Vitales</taxon>
        <taxon>Vitaceae</taxon>
        <taxon>Viteae</taxon>
        <taxon>Vitis</taxon>
    </lineage>
</organism>
<dbReference type="InterPro" id="IPR027414">
    <property type="entry name" value="GH95_N_dom"/>
</dbReference>
<dbReference type="EMBL" id="QGNW01000841">
    <property type="protein sequence ID" value="RVW61438.1"/>
    <property type="molecule type" value="Genomic_DNA"/>
</dbReference>
<evidence type="ECO:0000259" key="1">
    <source>
        <dbReference type="Pfam" id="PF14498"/>
    </source>
</evidence>
<dbReference type="PANTHER" id="PTHR31084">
    <property type="entry name" value="ALPHA-L-FUCOSIDASE 2"/>
    <property type="match status" value="1"/>
</dbReference>
<gene>
    <name evidence="2" type="primary">FUC95A_2</name>
    <name evidence="2" type="ORF">CK203_032022</name>
</gene>
<dbReference type="Pfam" id="PF14498">
    <property type="entry name" value="Glyco_hyd_65N_2"/>
    <property type="match status" value="1"/>
</dbReference>
<dbReference type="Proteomes" id="UP000288805">
    <property type="component" value="Unassembled WGS sequence"/>
</dbReference>
<protein>
    <submittedName>
        <fullName evidence="2">Alpha-L-fucosidase 2</fullName>
    </submittedName>
</protein>
<feature type="domain" description="Glycosyl hydrolase family 95 N-terminal" evidence="1">
    <location>
        <begin position="41"/>
        <end position="122"/>
    </location>
</feature>
<dbReference type="PANTHER" id="PTHR31084:SF0">
    <property type="entry name" value="ALPHA-L-FUCOSIDASE 2"/>
    <property type="match status" value="1"/>
</dbReference>